<evidence type="ECO:0000256" key="2">
    <source>
        <dbReference type="ARBA" id="ARBA00022487"/>
    </source>
</evidence>
<dbReference type="Gene3D" id="3.40.50.1820">
    <property type="entry name" value="alpha/beta hydrolase"/>
    <property type="match status" value="1"/>
</dbReference>
<dbReference type="InterPro" id="IPR000997">
    <property type="entry name" value="Cholinesterase"/>
</dbReference>
<evidence type="ECO:0000256" key="1">
    <source>
        <dbReference type="ARBA" id="ARBA00005964"/>
    </source>
</evidence>
<keyword evidence="5" id="KW-0732">Signal</keyword>
<dbReference type="RefSeq" id="XP_006825277.1">
    <property type="nucleotide sequence ID" value="XM_006825214.1"/>
</dbReference>
<accession>A0ABM0MZ36</accession>
<keyword evidence="7" id="KW-1185">Reference proteome</keyword>
<sequence length="599" mass="67926">MLACIQSTVVLLLFLVVFTHEDDTGPIIQTLYGKVRGKRVDILDTYVDAFLAIPYADPPVGERRFTLPEPTVRQWEGVRNATEYSSSCWQKPDRALGDFVGTDMWNTEGPQSEDCLYLNIWTPQHPRHKTPLPVLVWIHGGSFVTGSGSLAVYNGTTLAAVEQVIVVTLNYRLNTFGFLALENTDSPGNMGLMDQVMALQWIHDNIQFFNGNHDQVTLFGASAGAASVGYHILSPSSRRLFKRAILQSGSPMMPFLSPGTYTEHRHLAKCMAFSLGCLTKEELSYEFNVSVVLKCLRNLPPDKLANSYNLIHFPVQDDRFILSQPADSLNNMELKRTQVLLGANENEGMFNLIRLIPDFSLDTDSHITYEKYLETIGFRFGELPSEVLDQIGEEYVRQHDKEDGESLRDLADNTWGDYDIICPTVEFANEYHALVNEDVFLYNFQHRSSHNPWPEWAGTVHADEIAYVFGVPLHNDQLYSEDDITMSRLIMRFWANFARTGDPNEEGEVNRRWPKYDDILKRYLVLEMNSQNILNTESGLRAKHCEFWKDLSPIMKALTEKAVSTNTPCFYTSASSSVGVHFKLVLLTLLAVSLHGRRL</sequence>
<dbReference type="PANTHER" id="PTHR43918">
    <property type="entry name" value="ACETYLCHOLINESTERASE"/>
    <property type="match status" value="1"/>
</dbReference>
<dbReference type="Pfam" id="PF00135">
    <property type="entry name" value="COesterase"/>
    <property type="match status" value="1"/>
</dbReference>
<keyword evidence="3" id="KW-0378">Hydrolase</keyword>
<dbReference type="InterPro" id="IPR019819">
    <property type="entry name" value="Carboxylesterase_B_CS"/>
</dbReference>
<evidence type="ECO:0000259" key="6">
    <source>
        <dbReference type="Pfam" id="PF00135"/>
    </source>
</evidence>
<feature type="chain" id="PRO_5046729426" evidence="5">
    <location>
        <begin position="20"/>
        <end position="599"/>
    </location>
</feature>
<evidence type="ECO:0000313" key="7">
    <source>
        <dbReference type="Proteomes" id="UP000694865"/>
    </source>
</evidence>
<feature type="signal peptide" evidence="5">
    <location>
        <begin position="1"/>
        <end position="19"/>
    </location>
</feature>
<keyword evidence="4" id="KW-1015">Disulfide bond</keyword>
<dbReference type="PRINTS" id="PR00878">
    <property type="entry name" value="CHOLNESTRASE"/>
</dbReference>
<reference evidence="8" key="1">
    <citation type="submission" date="2025-08" db="UniProtKB">
        <authorList>
            <consortium name="RefSeq"/>
        </authorList>
    </citation>
    <scope>IDENTIFICATION</scope>
    <source>
        <tissue evidence="8">Testes</tissue>
    </source>
</reference>
<dbReference type="PROSITE" id="PS00941">
    <property type="entry name" value="CARBOXYLESTERASE_B_2"/>
    <property type="match status" value="1"/>
</dbReference>
<dbReference type="InterPro" id="IPR050654">
    <property type="entry name" value="AChE-related_enzymes"/>
</dbReference>
<protein>
    <submittedName>
        <fullName evidence="8">Acetylcholinesterase-like</fullName>
    </submittedName>
</protein>
<dbReference type="InterPro" id="IPR029058">
    <property type="entry name" value="AB_hydrolase_fold"/>
</dbReference>
<dbReference type="Proteomes" id="UP000694865">
    <property type="component" value="Unplaced"/>
</dbReference>
<evidence type="ECO:0000256" key="5">
    <source>
        <dbReference type="SAM" id="SignalP"/>
    </source>
</evidence>
<evidence type="ECO:0000313" key="8">
    <source>
        <dbReference type="RefSeq" id="XP_006825277.1"/>
    </source>
</evidence>
<dbReference type="InterPro" id="IPR002018">
    <property type="entry name" value="CarbesteraseB"/>
</dbReference>
<evidence type="ECO:0000256" key="4">
    <source>
        <dbReference type="ARBA" id="ARBA00023157"/>
    </source>
</evidence>
<proteinExistence type="inferred from homology"/>
<feature type="domain" description="Carboxylesterase type B" evidence="6">
    <location>
        <begin position="26"/>
        <end position="548"/>
    </location>
</feature>
<dbReference type="GeneID" id="102808295"/>
<dbReference type="PANTHER" id="PTHR43918:SF4">
    <property type="entry name" value="CARBOXYLIC ESTER HYDROLASE"/>
    <property type="match status" value="1"/>
</dbReference>
<organism evidence="7 8">
    <name type="scientific">Saccoglossus kowalevskii</name>
    <name type="common">Acorn worm</name>
    <dbReference type="NCBI Taxonomy" id="10224"/>
    <lineage>
        <taxon>Eukaryota</taxon>
        <taxon>Metazoa</taxon>
        <taxon>Hemichordata</taxon>
        <taxon>Enteropneusta</taxon>
        <taxon>Harrimaniidae</taxon>
        <taxon>Saccoglossus</taxon>
    </lineage>
</organism>
<comment type="similarity">
    <text evidence="1">Belongs to the type-B carboxylesterase/lipase family.</text>
</comment>
<name>A0ABM0MZ36_SACKO</name>
<evidence type="ECO:0000256" key="3">
    <source>
        <dbReference type="ARBA" id="ARBA00022801"/>
    </source>
</evidence>
<gene>
    <name evidence="8" type="primary">LOC102808295</name>
</gene>
<dbReference type="SUPFAM" id="SSF53474">
    <property type="entry name" value="alpha/beta-Hydrolases"/>
    <property type="match status" value="1"/>
</dbReference>
<keyword evidence="2" id="KW-0719">Serine esterase</keyword>